<sequence length="347" mass="39888">MKVGIIRLSALGDIIMSVVFLPYLKKIYPDIELHWFVDERFSQILEYSPCIDKLHKLPLKEVFRSLNPYRFYKLYKTLKSYGEYDLIIDMQGLLKSSAVGKIIKKKRFVGFDKNSIREKVAAYFYDEGVEIAYKRNVLERNAKLLFWAVGGFDVVLEGEIDEHWIEKISENRFQAFGFSQNSESKIESLKIFDNSKKTILFILEASIESKTYPIEQYVELARLLKNENVKIILPWKGNPQKAQKIFAQIHTFIDTVVLPELTQDELKALISKVDLVIGGDTGVTHLGWAMGRSSITLYGNTPIERLRVTGERNISLSGNLNAECDKNDFSIRNISPKEIFESIGKIL</sequence>
<dbReference type="GO" id="GO:0009244">
    <property type="term" value="P:lipopolysaccharide core region biosynthetic process"/>
    <property type="evidence" value="ECO:0007669"/>
    <property type="project" value="InterPro"/>
</dbReference>
<dbReference type="GO" id="GO:0008713">
    <property type="term" value="F:ADP-heptose-lipopolysaccharide heptosyltransferase activity"/>
    <property type="evidence" value="ECO:0007669"/>
    <property type="project" value="TreeGrafter"/>
</dbReference>
<reference evidence="14" key="2">
    <citation type="submission" date="2023-07" db="EMBL/GenBank/DDBJ databases">
        <authorList>
            <person name="Aydin F."/>
            <person name="Tarhane S."/>
            <person name="Saticioglu I.B."/>
            <person name="Karakaya E."/>
            <person name="Abay S."/>
            <person name="Guran O."/>
            <person name="Bozkurt E."/>
            <person name="Uzum N."/>
            <person name="Olgun K."/>
            <person name="Jablonski D."/>
        </authorList>
    </citation>
    <scope>NUCLEOTIDE SEQUENCE</scope>
    <source>
        <strain evidence="14">Faydin-H75</strain>
    </source>
</reference>
<evidence type="ECO:0000256" key="3">
    <source>
        <dbReference type="ARBA" id="ARBA00022475"/>
    </source>
</evidence>
<dbReference type="InterPro" id="IPR002201">
    <property type="entry name" value="Glyco_trans_9"/>
</dbReference>
<evidence type="ECO:0000256" key="2">
    <source>
        <dbReference type="ARBA" id="ARBA00004713"/>
    </source>
</evidence>
<evidence type="ECO:0000256" key="11">
    <source>
        <dbReference type="ARBA" id="ARBA00044190"/>
    </source>
</evidence>
<dbReference type="SUPFAM" id="SSF53756">
    <property type="entry name" value="UDP-Glycosyltransferase/glycogen phosphorylase"/>
    <property type="match status" value="1"/>
</dbReference>
<dbReference type="Proteomes" id="UP001240777">
    <property type="component" value="Unassembled WGS sequence"/>
</dbReference>
<comment type="caution">
    <text evidence="15">The sequence shown here is derived from an EMBL/GenBank/DDBJ whole genome shotgun (WGS) entry which is preliminary data.</text>
</comment>
<dbReference type="InterPro" id="IPR011908">
    <property type="entry name" value="LipoPS_heptosylTferase-I"/>
</dbReference>
<protein>
    <recommendedName>
        <fullName evidence="11">Lipopolysaccharide heptosyltransferase 1</fullName>
        <ecNumber evidence="10">2.4.99.23</ecNumber>
    </recommendedName>
    <alternativeName>
        <fullName evidence="12">ADP-heptose:lipopolysaccharide heptosyltransferase I</fullName>
    </alternativeName>
</protein>
<evidence type="ECO:0000256" key="13">
    <source>
        <dbReference type="ARBA" id="ARBA00049201"/>
    </source>
</evidence>
<gene>
    <name evidence="15" type="primary">waaC</name>
    <name evidence="14" type="ORF">Q5I04_00010</name>
    <name evidence="15" type="ORF">Q5I06_00010</name>
</gene>
<dbReference type="EMBL" id="JAUPEV010000001">
    <property type="protein sequence ID" value="MDO7252303.1"/>
    <property type="molecule type" value="Genomic_DNA"/>
</dbReference>
<dbReference type="RefSeq" id="WP_305516148.1">
    <property type="nucleotide sequence ID" value="NZ_JAUPEV010000001.1"/>
</dbReference>
<proteinExistence type="inferred from homology"/>
<name>A0AA90PIG5_9HELI</name>
<dbReference type="AlphaFoldDB" id="A0AA90PIG5"/>
<dbReference type="Pfam" id="PF01075">
    <property type="entry name" value="Glyco_transf_9"/>
    <property type="match status" value="1"/>
</dbReference>
<evidence type="ECO:0000256" key="1">
    <source>
        <dbReference type="ARBA" id="ARBA00004515"/>
    </source>
</evidence>
<evidence type="ECO:0000256" key="10">
    <source>
        <dbReference type="ARBA" id="ARBA00044041"/>
    </source>
</evidence>
<dbReference type="PANTHER" id="PTHR30160:SF19">
    <property type="entry name" value="LIPOPOLYSACCHARIDE HEPTOSYLTRANSFERASE 1"/>
    <property type="match status" value="1"/>
</dbReference>
<comment type="catalytic activity">
    <reaction evidence="13">
        <text>an alpha-Kdo-(2-&gt;4)-alpha-Kdo-(2-&gt;6)-lipid A + ADP-L-glycero-beta-D-manno-heptose = an L-alpha-D-Hep-(1-&gt;5)-[alpha-Kdo-(2-&gt;4)]-alpha-Kdo-(2-&gt;6)-lipid A + ADP + H(+)</text>
        <dbReference type="Rhea" id="RHEA:74067"/>
        <dbReference type="ChEBI" id="CHEBI:15378"/>
        <dbReference type="ChEBI" id="CHEBI:61506"/>
        <dbReference type="ChEBI" id="CHEBI:176431"/>
        <dbReference type="ChEBI" id="CHEBI:193068"/>
        <dbReference type="ChEBI" id="CHEBI:456216"/>
        <dbReference type="EC" id="2.4.99.23"/>
    </reaction>
</comment>
<dbReference type="Proteomes" id="UP001177258">
    <property type="component" value="Unassembled WGS sequence"/>
</dbReference>
<reference evidence="14 16" key="3">
    <citation type="journal article" date="2024" name="Syst. Appl. Microbiol.">
        <title>Helicobacter cappadocius sp. nov., from lizards: The first psychrotrophic Helicobacter species.</title>
        <authorList>
            <person name="Aydin F."/>
            <person name="Tarhane S."/>
            <person name="Karakaya E."/>
            <person name="Abay S."/>
            <person name="Kayman T."/>
            <person name="Guran O."/>
            <person name="Bozkurt E."/>
            <person name="Uzum N."/>
            <person name="Avci A."/>
            <person name="Olgun K."/>
            <person name="Jablonski D."/>
            <person name="Guran C."/>
            <person name="Burcin Saticioglu I."/>
        </authorList>
    </citation>
    <scope>NUCLEOTIDE SEQUENCE [LARGE SCALE GENOMIC DNA]</scope>
    <source>
        <strain evidence="14">Faydin-H75</strain>
        <strain evidence="16">faydin-H76</strain>
    </source>
</reference>
<keyword evidence="4" id="KW-0997">Cell inner membrane</keyword>
<keyword evidence="8" id="KW-0472">Membrane</keyword>
<reference evidence="15 17" key="1">
    <citation type="submission" date="2023-07" db="EMBL/GenBank/DDBJ databases">
        <title>Unpublished Manusciprt.</title>
        <authorList>
            <person name="Aydin F."/>
            <person name="Tarhane S."/>
            <person name="Saticioglu I.B."/>
            <person name="Karakaya E."/>
            <person name="Abay S."/>
            <person name="Guran O."/>
            <person name="Bozkurt E."/>
            <person name="Uzum N."/>
            <person name="Olgun K."/>
            <person name="Jablonski D."/>
        </authorList>
    </citation>
    <scope>NUCLEOTIDE SEQUENCE</scope>
    <source>
        <strain evidence="17">faydin-H75</strain>
        <strain evidence="15">Faydin-H76</strain>
    </source>
</reference>
<organism evidence="15 16">
    <name type="scientific">Helicobacter cappadocius</name>
    <dbReference type="NCBI Taxonomy" id="3063998"/>
    <lineage>
        <taxon>Bacteria</taxon>
        <taxon>Pseudomonadati</taxon>
        <taxon>Campylobacterota</taxon>
        <taxon>Epsilonproteobacteria</taxon>
        <taxon>Campylobacterales</taxon>
        <taxon>Helicobacteraceae</taxon>
        <taxon>Helicobacter</taxon>
    </lineage>
</organism>
<keyword evidence="17" id="KW-1185">Reference proteome</keyword>
<comment type="pathway">
    <text evidence="2">Bacterial outer membrane biogenesis; LPS core biosynthesis.</text>
</comment>
<dbReference type="NCBIfam" id="TIGR02193">
    <property type="entry name" value="heptsyl_trn_I"/>
    <property type="match status" value="1"/>
</dbReference>
<evidence type="ECO:0000256" key="9">
    <source>
        <dbReference type="ARBA" id="ARBA00043995"/>
    </source>
</evidence>
<evidence type="ECO:0000313" key="17">
    <source>
        <dbReference type="Proteomes" id="UP001240777"/>
    </source>
</evidence>
<evidence type="ECO:0000256" key="6">
    <source>
        <dbReference type="ARBA" id="ARBA00022679"/>
    </source>
</evidence>
<keyword evidence="7" id="KW-0448">Lipopolysaccharide biosynthesis</keyword>
<dbReference type="PANTHER" id="PTHR30160">
    <property type="entry name" value="TETRAACYLDISACCHARIDE 4'-KINASE-RELATED"/>
    <property type="match status" value="1"/>
</dbReference>
<dbReference type="EC" id="2.4.99.23" evidence="10"/>
<keyword evidence="5" id="KW-0328">Glycosyltransferase</keyword>
<evidence type="ECO:0000256" key="12">
    <source>
        <dbReference type="ARBA" id="ARBA00044330"/>
    </source>
</evidence>
<dbReference type="EMBL" id="JAUYZK010000001">
    <property type="protein sequence ID" value="MDP2538170.1"/>
    <property type="molecule type" value="Genomic_DNA"/>
</dbReference>
<evidence type="ECO:0000256" key="8">
    <source>
        <dbReference type="ARBA" id="ARBA00023136"/>
    </source>
</evidence>
<comment type="subcellular location">
    <subcellularLocation>
        <location evidence="1">Cell inner membrane</location>
        <topology evidence="1">Peripheral membrane protein</topology>
        <orientation evidence="1">Cytoplasmic side</orientation>
    </subcellularLocation>
</comment>
<keyword evidence="3" id="KW-1003">Cell membrane</keyword>
<keyword evidence="6" id="KW-0808">Transferase</keyword>
<evidence type="ECO:0000313" key="16">
    <source>
        <dbReference type="Proteomes" id="UP001177258"/>
    </source>
</evidence>
<dbReference type="GO" id="GO:0005829">
    <property type="term" value="C:cytosol"/>
    <property type="evidence" value="ECO:0007669"/>
    <property type="project" value="TreeGrafter"/>
</dbReference>
<dbReference type="GO" id="GO:0005886">
    <property type="term" value="C:plasma membrane"/>
    <property type="evidence" value="ECO:0007669"/>
    <property type="project" value="UniProtKB-SubCell"/>
</dbReference>
<dbReference type="CDD" id="cd03789">
    <property type="entry name" value="GT9_LPS_heptosyltransferase"/>
    <property type="match status" value="1"/>
</dbReference>
<accession>A0AA90PIG5</accession>
<dbReference type="Gene3D" id="3.40.50.2000">
    <property type="entry name" value="Glycogen Phosphorylase B"/>
    <property type="match status" value="2"/>
</dbReference>
<evidence type="ECO:0000256" key="4">
    <source>
        <dbReference type="ARBA" id="ARBA00022519"/>
    </source>
</evidence>
<dbReference type="InterPro" id="IPR051199">
    <property type="entry name" value="LPS_LOS_Heptosyltrfase"/>
</dbReference>
<evidence type="ECO:0000256" key="5">
    <source>
        <dbReference type="ARBA" id="ARBA00022676"/>
    </source>
</evidence>
<evidence type="ECO:0000313" key="14">
    <source>
        <dbReference type="EMBL" id="MDO7252303.1"/>
    </source>
</evidence>
<evidence type="ECO:0000256" key="7">
    <source>
        <dbReference type="ARBA" id="ARBA00022985"/>
    </source>
</evidence>
<evidence type="ECO:0000313" key="15">
    <source>
        <dbReference type="EMBL" id="MDP2538170.1"/>
    </source>
</evidence>
<comment type="similarity">
    <text evidence="9">Belongs to the glycosyltransferase 9 family.</text>
</comment>